<reference evidence="1 2" key="1">
    <citation type="submission" date="2023-01" db="EMBL/GenBank/DDBJ databases">
        <title>Analysis of 21 Apiospora genomes using comparative genomics revels a genus with tremendous synthesis potential of carbohydrate active enzymes and secondary metabolites.</title>
        <authorList>
            <person name="Sorensen T."/>
        </authorList>
    </citation>
    <scope>NUCLEOTIDE SEQUENCE [LARGE SCALE GENOMIC DNA]</scope>
    <source>
        <strain evidence="1 2">CBS 24483</strain>
    </source>
</reference>
<dbReference type="RefSeq" id="XP_066706846.1">
    <property type="nucleotide sequence ID" value="XM_066837953.1"/>
</dbReference>
<dbReference type="Proteomes" id="UP001391051">
    <property type="component" value="Unassembled WGS sequence"/>
</dbReference>
<evidence type="ECO:0000313" key="2">
    <source>
        <dbReference type="Proteomes" id="UP001391051"/>
    </source>
</evidence>
<name>A0ABR1QXU6_9PEZI</name>
<dbReference type="GeneID" id="92071015"/>
<organism evidence="1 2">
    <name type="scientific">Apiospora aurea</name>
    <dbReference type="NCBI Taxonomy" id="335848"/>
    <lineage>
        <taxon>Eukaryota</taxon>
        <taxon>Fungi</taxon>
        <taxon>Dikarya</taxon>
        <taxon>Ascomycota</taxon>
        <taxon>Pezizomycotina</taxon>
        <taxon>Sordariomycetes</taxon>
        <taxon>Xylariomycetidae</taxon>
        <taxon>Amphisphaeriales</taxon>
        <taxon>Apiosporaceae</taxon>
        <taxon>Apiospora</taxon>
    </lineage>
</organism>
<comment type="caution">
    <text evidence="1">The sequence shown here is derived from an EMBL/GenBank/DDBJ whole genome shotgun (WGS) entry which is preliminary data.</text>
</comment>
<protein>
    <submittedName>
        <fullName evidence="1">Uncharacterized protein</fullName>
    </submittedName>
</protein>
<gene>
    <name evidence="1" type="ORF">PG986_001731</name>
</gene>
<evidence type="ECO:0000313" key="1">
    <source>
        <dbReference type="EMBL" id="KAK7967454.1"/>
    </source>
</evidence>
<accession>A0ABR1QXU6</accession>
<sequence length="85" mass="9036">MSTEEVATGAAEAEEIAKGVAEAKEIDPLGPNVVLNRSLMAGSTVLEVTPSGASAWVKTIKIDTQIQDGTVKSYFKKVQVITLFR</sequence>
<proteinExistence type="predicted"/>
<keyword evidence="2" id="KW-1185">Reference proteome</keyword>
<dbReference type="EMBL" id="JAQQWE010000001">
    <property type="protein sequence ID" value="KAK7967454.1"/>
    <property type="molecule type" value="Genomic_DNA"/>
</dbReference>